<evidence type="ECO:0000259" key="3">
    <source>
        <dbReference type="Pfam" id="PF13524"/>
    </source>
</evidence>
<dbReference type="PANTHER" id="PTHR45947">
    <property type="entry name" value="SULFOQUINOVOSYL TRANSFERASE SQD2"/>
    <property type="match status" value="1"/>
</dbReference>
<dbReference type="AlphaFoldDB" id="A0A1H6C1L8"/>
<dbReference type="GO" id="GO:0016758">
    <property type="term" value="F:hexosyltransferase activity"/>
    <property type="evidence" value="ECO:0007669"/>
    <property type="project" value="TreeGrafter"/>
</dbReference>
<evidence type="ECO:0000313" key="5">
    <source>
        <dbReference type="Proteomes" id="UP000236721"/>
    </source>
</evidence>
<keyword evidence="5" id="KW-1185">Reference proteome</keyword>
<evidence type="ECO:0000313" key="4">
    <source>
        <dbReference type="EMBL" id="SEG66246.1"/>
    </source>
</evidence>
<feature type="domain" description="Glycosyl transferase family 1" evidence="1">
    <location>
        <begin position="555"/>
        <end position="707"/>
    </location>
</feature>
<feature type="domain" description="Glycosyltransferase subfamily 4-like N-terminal" evidence="2">
    <location>
        <begin position="343"/>
        <end position="540"/>
    </location>
</feature>
<dbReference type="Pfam" id="PF00534">
    <property type="entry name" value="Glycos_transf_1"/>
    <property type="match status" value="1"/>
</dbReference>
<dbReference type="CDD" id="cd03801">
    <property type="entry name" value="GT4_PimA-like"/>
    <property type="match status" value="1"/>
</dbReference>
<sequence length="821" mass="94399">MKWKILLLDTKKQNPNHYLILGVYNALKQNKDVDLVIMADYSDAITKARDNTCNLFFAFDGEQLEPAFCERLKNICGRSIVWNVEDPYEIPINRQNANLFDLVFTNDKDSVSEYGSHARHLPLAACETLHDFEIIDDNYRYDLFFAGTAWPNRVSLLKSIENEIEDIKFKLALPTNEHLPKINLDLDKSAYNWRTPNSEFARFSNRSAIVLSLHRQFTASEGRAEAGTPGPRLFEVAMAGGFQLVDRNIPGIADYFIEGEDYAAFSSPQECIEKIKYYLTNPTERLAIARSSQNKVRESHTYHNRIQYILEQLSSVALSDEKSSKPIKTILVVAHNVVTSTPYGGVEIYLDLMKDKYNEDEFRVLYYVPNLKSEEGKEYLILDSEYNKIDKVSFPNKLPTTSEHMLSCEQREKTFGVLLNKYNVDLVHYQHLIRHVPSLPFISKALGIPSIFSVHDYFPITHRFNLIDQTGRYRPETFKSVRNTDICLSEIENIERGSQSRRIAFWSQLLKTFDVIHTNSQSTRDHLLDVYPNLNRDKIVTRGIPCSDDAFIEKIEAASQFDEMFEVLVLGNFTRVKGADTLLRVFNETRNSNLRFHVYGQIAPEFLDAIHSLDFKHVVFHGEYQYTDLPEILKNKHVSLHLSIWPETYCITLSEVWRAGIVPIVTDVGALAERVTDNIGFKVGIDDVGAVVDVIEQLNYDRISWKNIQTNILNEQLHESVNGHKDWLHTLYQELITTRPQKNIINVESNIDLVTCGVKLNSIFWASLQNQPVILHMPSVARRIPKHPIHLSKFIINQVKTRGIKVTLQKIIKNMKIKAGI</sequence>
<dbReference type="PANTHER" id="PTHR45947:SF3">
    <property type="entry name" value="SULFOQUINOVOSYL TRANSFERASE SQD2"/>
    <property type="match status" value="1"/>
</dbReference>
<accession>A0A1H6C1L8</accession>
<dbReference type="Pfam" id="PF13524">
    <property type="entry name" value="Glyco_trans_1_2"/>
    <property type="match status" value="1"/>
</dbReference>
<dbReference type="RefSeq" id="WP_244183152.1">
    <property type="nucleotide sequence ID" value="NZ_FNVG01000028.1"/>
</dbReference>
<dbReference type="Gene3D" id="3.40.50.2000">
    <property type="entry name" value="Glycogen Phosphorylase B"/>
    <property type="match status" value="2"/>
</dbReference>
<dbReference type="Pfam" id="PF13439">
    <property type="entry name" value="Glyco_transf_4"/>
    <property type="match status" value="1"/>
</dbReference>
<dbReference type="Proteomes" id="UP000236721">
    <property type="component" value="Unassembled WGS sequence"/>
</dbReference>
<evidence type="ECO:0000259" key="2">
    <source>
        <dbReference type="Pfam" id="PF13439"/>
    </source>
</evidence>
<organism evidence="4 5">
    <name type="scientific">Vibrio hangzhouensis</name>
    <dbReference type="NCBI Taxonomy" id="462991"/>
    <lineage>
        <taxon>Bacteria</taxon>
        <taxon>Pseudomonadati</taxon>
        <taxon>Pseudomonadota</taxon>
        <taxon>Gammaproteobacteria</taxon>
        <taxon>Vibrionales</taxon>
        <taxon>Vibrionaceae</taxon>
        <taxon>Vibrio</taxon>
    </lineage>
</organism>
<proteinExistence type="predicted"/>
<dbReference type="InterPro" id="IPR028098">
    <property type="entry name" value="Glyco_trans_4-like_N"/>
</dbReference>
<dbReference type="InterPro" id="IPR050194">
    <property type="entry name" value="Glycosyltransferase_grp1"/>
</dbReference>
<evidence type="ECO:0000259" key="1">
    <source>
        <dbReference type="Pfam" id="PF00534"/>
    </source>
</evidence>
<protein>
    <submittedName>
        <fullName evidence="4">Spore maturation protein CgeB</fullName>
    </submittedName>
</protein>
<dbReference type="SUPFAM" id="SSF53756">
    <property type="entry name" value="UDP-Glycosyltransferase/glycogen phosphorylase"/>
    <property type="match status" value="1"/>
</dbReference>
<name>A0A1H6C1L8_9VIBR</name>
<dbReference type="EMBL" id="FNVG01000028">
    <property type="protein sequence ID" value="SEG66246.1"/>
    <property type="molecule type" value="Genomic_DNA"/>
</dbReference>
<gene>
    <name evidence="4" type="ORF">SAMN04488244_12831</name>
</gene>
<reference evidence="5" key="1">
    <citation type="submission" date="2016-10" db="EMBL/GenBank/DDBJ databases">
        <authorList>
            <person name="Varghese N."/>
            <person name="Submissions S."/>
        </authorList>
    </citation>
    <scope>NUCLEOTIDE SEQUENCE [LARGE SCALE GENOMIC DNA]</scope>
    <source>
        <strain evidence="5">CGMCC 1.7062</strain>
    </source>
</reference>
<dbReference type="InterPro" id="IPR055259">
    <property type="entry name" value="YkvP/CgeB_Glyco_trans-like"/>
</dbReference>
<feature type="domain" description="Spore protein YkvP/CgeB glycosyl transferase-like" evidence="3">
    <location>
        <begin position="156"/>
        <end position="311"/>
    </location>
</feature>
<dbReference type="InterPro" id="IPR001296">
    <property type="entry name" value="Glyco_trans_1"/>
</dbReference>